<dbReference type="SUPFAM" id="SSF52172">
    <property type="entry name" value="CheY-like"/>
    <property type="match status" value="1"/>
</dbReference>
<gene>
    <name evidence="4" type="ORF">D0C36_16780</name>
</gene>
<dbReference type="Pfam" id="PF00072">
    <property type="entry name" value="Response_reg"/>
    <property type="match status" value="1"/>
</dbReference>
<keyword evidence="1 2" id="KW-0597">Phosphoprotein</keyword>
<evidence type="ECO:0000256" key="2">
    <source>
        <dbReference type="PROSITE-ProRule" id="PRU00169"/>
    </source>
</evidence>
<comment type="caution">
    <text evidence="4">The sequence shown here is derived from an EMBL/GenBank/DDBJ whole genome shotgun (WGS) entry which is preliminary data.</text>
</comment>
<dbReference type="Proteomes" id="UP000264217">
    <property type="component" value="Unassembled WGS sequence"/>
</dbReference>
<feature type="modified residue" description="4-aspartylphosphate" evidence="2">
    <location>
        <position position="52"/>
    </location>
</feature>
<dbReference type="PANTHER" id="PTHR44591:SF3">
    <property type="entry name" value="RESPONSE REGULATORY DOMAIN-CONTAINING PROTEIN"/>
    <property type="match status" value="1"/>
</dbReference>
<dbReference type="EMBL" id="QWDC01000003">
    <property type="protein sequence ID" value="RFZ90620.1"/>
    <property type="molecule type" value="Genomic_DNA"/>
</dbReference>
<dbReference type="PANTHER" id="PTHR44591">
    <property type="entry name" value="STRESS RESPONSE REGULATOR PROTEIN 1"/>
    <property type="match status" value="1"/>
</dbReference>
<dbReference type="InterPro" id="IPR001789">
    <property type="entry name" value="Sig_transdc_resp-reg_receiver"/>
</dbReference>
<dbReference type="InterPro" id="IPR011006">
    <property type="entry name" value="CheY-like_superfamily"/>
</dbReference>
<feature type="domain" description="Response regulatory" evidence="3">
    <location>
        <begin position="3"/>
        <end position="118"/>
    </location>
</feature>
<dbReference type="SMART" id="SM00448">
    <property type="entry name" value="REC"/>
    <property type="match status" value="1"/>
</dbReference>
<keyword evidence="5" id="KW-1185">Reference proteome</keyword>
<evidence type="ECO:0000259" key="3">
    <source>
        <dbReference type="PROSITE" id="PS50110"/>
    </source>
</evidence>
<dbReference type="RefSeq" id="WP_117392824.1">
    <property type="nucleotide sequence ID" value="NZ_QWDC01000003.1"/>
</dbReference>
<dbReference type="OrthoDB" id="677887at2"/>
<name>A0A372NPQ3_9SPHI</name>
<evidence type="ECO:0000313" key="5">
    <source>
        <dbReference type="Proteomes" id="UP000264217"/>
    </source>
</evidence>
<dbReference type="InterPro" id="IPR050595">
    <property type="entry name" value="Bact_response_regulator"/>
</dbReference>
<protein>
    <submittedName>
        <fullName evidence="4">Response regulator</fullName>
    </submittedName>
</protein>
<accession>A0A372NPQ3</accession>
<evidence type="ECO:0000313" key="4">
    <source>
        <dbReference type="EMBL" id="RFZ90620.1"/>
    </source>
</evidence>
<reference evidence="4 5" key="1">
    <citation type="submission" date="2018-08" db="EMBL/GenBank/DDBJ databases">
        <title>Mucilaginibacter sp. MYSH2.</title>
        <authorList>
            <person name="Seo T."/>
        </authorList>
    </citation>
    <scope>NUCLEOTIDE SEQUENCE [LARGE SCALE GENOMIC DNA]</scope>
    <source>
        <strain evidence="4 5">MYSH2</strain>
    </source>
</reference>
<evidence type="ECO:0000256" key="1">
    <source>
        <dbReference type="ARBA" id="ARBA00022553"/>
    </source>
</evidence>
<dbReference type="AlphaFoldDB" id="A0A372NPQ3"/>
<dbReference type="PROSITE" id="PS50110">
    <property type="entry name" value="RESPONSE_REGULATORY"/>
    <property type="match status" value="1"/>
</dbReference>
<dbReference type="GO" id="GO:0000160">
    <property type="term" value="P:phosphorelay signal transduction system"/>
    <property type="evidence" value="ECO:0007669"/>
    <property type="project" value="InterPro"/>
</dbReference>
<dbReference type="Gene3D" id="3.40.50.2300">
    <property type="match status" value="1"/>
</dbReference>
<organism evidence="4 5">
    <name type="scientific">Mucilaginibacter conchicola</name>
    <dbReference type="NCBI Taxonomy" id="2303333"/>
    <lineage>
        <taxon>Bacteria</taxon>
        <taxon>Pseudomonadati</taxon>
        <taxon>Bacteroidota</taxon>
        <taxon>Sphingobacteriia</taxon>
        <taxon>Sphingobacteriales</taxon>
        <taxon>Sphingobacteriaceae</taxon>
        <taxon>Mucilaginibacter</taxon>
    </lineage>
</organism>
<proteinExistence type="predicted"/>
<sequence length="127" mass="14181">MSKILLLDDNPDIVGVVEEVLSYENHTVKSTQKSEGFLAIAQQFKPDVIMMDFKLDDGDGGELCRSLKEHPTLKYIPVIIFTAYNKPGLDYKSEYGCDGFIAKPFDIDVMLKTINEVISPKSEAFSA</sequence>